<comment type="subcellular location">
    <subcellularLocation>
        <location evidence="1">Cell membrane</location>
        <topology evidence="1">Multi-pass membrane protein</topology>
    </subcellularLocation>
</comment>
<evidence type="ECO:0008006" key="8">
    <source>
        <dbReference type="Google" id="ProtNLM"/>
    </source>
</evidence>
<dbReference type="InterPro" id="IPR001851">
    <property type="entry name" value="ABC_transp_permease"/>
</dbReference>
<feature type="transmembrane region" description="Helical" evidence="6">
    <location>
        <begin position="955"/>
        <end position="974"/>
    </location>
</feature>
<feature type="transmembrane region" description="Helical" evidence="6">
    <location>
        <begin position="396"/>
        <end position="413"/>
    </location>
</feature>
<gene>
    <name evidence="7" type="ORF">METZ01_LOCUS42859</name>
</gene>
<feature type="transmembrane region" description="Helical" evidence="6">
    <location>
        <begin position="44"/>
        <end position="63"/>
    </location>
</feature>
<evidence type="ECO:0000256" key="6">
    <source>
        <dbReference type="SAM" id="Phobius"/>
    </source>
</evidence>
<feature type="transmembrane region" description="Helical" evidence="6">
    <location>
        <begin position="864"/>
        <end position="882"/>
    </location>
</feature>
<dbReference type="CDD" id="cd06582">
    <property type="entry name" value="TM_PBP1_LivH_like"/>
    <property type="match status" value="1"/>
</dbReference>
<feature type="non-terminal residue" evidence="7">
    <location>
        <position position="1"/>
    </location>
</feature>
<dbReference type="InterPro" id="IPR043428">
    <property type="entry name" value="LivM-like"/>
</dbReference>
<keyword evidence="4 6" id="KW-1133">Transmembrane helix</keyword>
<feature type="transmembrane region" description="Helical" evidence="6">
    <location>
        <begin position="7"/>
        <end position="24"/>
    </location>
</feature>
<accession>A0A381RDY3</accession>
<feature type="transmembrane region" description="Helical" evidence="6">
    <location>
        <begin position="776"/>
        <end position="798"/>
    </location>
</feature>
<sequence length="1205" mass="131404">RLERRTIIALAIILDASVGLLYQSGSLNLLDYLVGGNIPNDMVWLLQSLESISGGFFLVKILFDDVPVSNVRSTAIALSPLFLLFIIWMTLDFLFKGLQDDVSINLDLVSIGVGTLTWSSTYLAIAVGLTLTYKVQRYGNFAQSELFMIGMYLSMVMVWSDHFFPLYDAPGDGVLVWSLLVWTVLAAFVVTGIAGIIIDRLVYRGFREKDTTPQVMMIASLGVALILRAIVYLRFGAGRNMFEPDADWRLPTLRWDIPTQKLRLNLGVRDIEDGQIYTSAICDEDTLEKVTYETSKPLVESFNMGNDCITQYTTNYAYYKGAMPVVIFSSVLLLMILLRKTRLGRRMRAVADNPDLAASSGINVERIQMTSAFLSAGISGMGGAIFAMTLRFAPETAFTLLLPSFAVIVLGTIGSIEGVIVGSLMIGFVRALSSPVLIGIGYPLGRANYTTLDGVMPYIFLVAILMIMPEGIGDAFEKWKVERLRRRAESEAKPSRKIGAALAISPLGALGLHNFQQRKSSRGESMLIVTVASFFFSRVTRFISGNSFADGSCSEACKANESVSSNLEVLTGRSDGTLLLEDSPMTINHVPSPPSDLAPFYHPDWIAAEFERLNRSWYDLMSFELNFIDAVISLGDLIWPAVPIMVWLIAVVEGVYILQGREDDPLRPAIETMDSFSSMLMSTRNSASVTMTDSLKAVNGALSEFQSKLAASIESAKASTKESQSDLFEKYHEWAPYGRESPRGSWALFALLLTILLLFVWWLPVADQEGARFIKVLQVSNVLITLSVFTLLAFSLNLHTGITGMVNFGVIFFAGIGAITVGILTAPKDLHGYDWPVLWATVMAVLLAAGFGWMLAYPTARLRMDYFAIVTISLGEIVRVLLMGEPLLRAGSWGSSIGISRYALPLQSWWFCGSEPPLSDSGVALSAYECSDVVGIGSMGERVGELLNLGEPAPYMMVLALIGIVSMLLVWWVLETVLKSPWGRILKAIREDEEVAQHHGHDVLTHKAASLALGAAIAGLAGALWAWKLTGFQPSFMSPAKSTFLVWAAFVVGGAANNRGMVIGAFIIVLMEFVFNVLVASQGSTDLPLHDTAAKIDALFEWLVTQPWDVAVLFAAAALLGIAVGWRGLTAVGVSGVAAMSFSGVMMGDRSISESFVADAIQADMAYVKVFLIGCLILFSLKYNPKGLLPEVPSRPPRPVGGDAE</sequence>
<organism evidence="7">
    <name type="scientific">marine metagenome</name>
    <dbReference type="NCBI Taxonomy" id="408172"/>
    <lineage>
        <taxon>unclassified sequences</taxon>
        <taxon>metagenomes</taxon>
        <taxon>ecological metagenomes</taxon>
    </lineage>
</organism>
<dbReference type="EMBL" id="UINC01001858">
    <property type="protein sequence ID" value="SUZ90005.1"/>
    <property type="molecule type" value="Genomic_DNA"/>
</dbReference>
<protein>
    <recommendedName>
        <fullName evidence="8">ABC transporter permease</fullName>
    </recommendedName>
</protein>
<feature type="transmembrane region" description="Helical" evidence="6">
    <location>
        <begin position="146"/>
        <end position="167"/>
    </location>
</feature>
<evidence type="ECO:0000256" key="3">
    <source>
        <dbReference type="ARBA" id="ARBA00022692"/>
    </source>
</evidence>
<dbReference type="Pfam" id="PF02653">
    <property type="entry name" value="BPD_transp_2"/>
    <property type="match status" value="2"/>
</dbReference>
<proteinExistence type="predicted"/>
<evidence type="ECO:0000256" key="4">
    <source>
        <dbReference type="ARBA" id="ARBA00022989"/>
    </source>
</evidence>
<feature type="transmembrane region" description="Helical" evidence="6">
    <location>
        <begin position="455"/>
        <end position="476"/>
    </location>
</feature>
<dbReference type="AlphaFoldDB" id="A0A381RDY3"/>
<dbReference type="CDD" id="cd06581">
    <property type="entry name" value="TM_PBP1_LivM_like"/>
    <property type="match status" value="1"/>
</dbReference>
<reference evidence="7" key="1">
    <citation type="submission" date="2018-05" db="EMBL/GenBank/DDBJ databases">
        <authorList>
            <person name="Lanie J.A."/>
            <person name="Ng W.-L."/>
            <person name="Kazmierczak K.M."/>
            <person name="Andrzejewski T.M."/>
            <person name="Davidsen T.M."/>
            <person name="Wayne K.J."/>
            <person name="Tettelin H."/>
            <person name="Glass J.I."/>
            <person name="Rusch D."/>
            <person name="Podicherti R."/>
            <person name="Tsui H.-C.T."/>
            <person name="Winkler M.E."/>
        </authorList>
    </citation>
    <scope>NUCLEOTIDE SEQUENCE</scope>
</reference>
<feature type="transmembrane region" description="Helical" evidence="6">
    <location>
        <begin position="179"/>
        <end position="203"/>
    </location>
</feature>
<feature type="transmembrane region" description="Helical" evidence="6">
    <location>
        <begin position="372"/>
        <end position="390"/>
    </location>
</feature>
<feature type="transmembrane region" description="Helical" evidence="6">
    <location>
        <begin position="115"/>
        <end position="134"/>
    </location>
</feature>
<evidence type="ECO:0000313" key="7">
    <source>
        <dbReference type="EMBL" id="SUZ90005.1"/>
    </source>
</evidence>
<feature type="transmembrane region" description="Helical" evidence="6">
    <location>
        <begin position="321"/>
        <end position="338"/>
    </location>
</feature>
<feature type="transmembrane region" description="Helical" evidence="6">
    <location>
        <begin position="1039"/>
        <end position="1056"/>
    </location>
</feature>
<dbReference type="GO" id="GO:0015658">
    <property type="term" value="F:branched-chain amino acid transmembrane transporter activity"/>
    <property type="evidence" value="ECO:0007669"/>
    <property type="project" value="InterPro"/>
</dbReference>
<keyword evidence="5 6" id="KW-0472">Membrane</keyword>
<keyword evidence="3 6" id="KW-0812">Transmembrane</keyword>
<dbReference type="PANTHER" id="PTHR30482">
    <property type="entry name" value="HIGH-AFFINITY BRANCHED-CHAIN AMINO ACID TRANSPORT SYSTEM PERMEASE"/>
    <property type="match status" value="1"/>
</dbReference>
<evidence type="ECO:0000256" key="5">
    <source>
        <dbReference type="ARBA" id="ARBA00023136"/>
    </source>
</evidence>
<evidence type="ECO:0000256" key="1">
    <source>
        <dbReference type="ARBA" id="ARBA00004651"/>
    </source>
</evidence>
<feature type="transmembrane region" description="Helical" evidence="6">
    <location>
        <begin position="215"/>
        <end position="235"/>
    </location>
</feature>
<feature type="transmembrane region" description="Helical" evidence="6">
    <location>
        <begin position="75"/>
        <end position="95"/>
    </location>
</feature>
<feature type="transmembrane region" description="Helical" evidence="6">
    <location>
        <begin position="837"/>
        <end position="857"/>
    </location>
</feature>
<keyword evidence="2" id="KW-1003">Cell membrane</keyword>
<feature type="transmembrane region" description="Helical" evidence="6">
    <location>
        <begin position="805"/>
        <end position="825"/>
    </location>
</feature>
<feature type="transmembrane region" description="Helical" evidence="6">
    <location>
        <begin position="1112"/>
        <end position="1145"/>
    </location>
</feature>
<feature type="transmembrane region" description="Helical" evidence="6">
    <location>
        <begin position="1063"/>
        <end position="1081"/>
    </location>
</feature>
<feature type="transmembrane region" description="Helical" evidence="6">
    <location>
        <begin position="420"/>
        <end position="443"/>
    </location>
</feature>
<name>A0A381RDY3_9ZZZZ</name>
<evidence type="ECO:0000256" key="2">
    <source>
        <dbReference type="ARBA" id="ARBA00022475"/>
    </source>
</evidence>
<feature type="transmembrane region" description="Helical" evidence="6">
    <location>
        <begin position="1166"/>
        <end position="1183"/>
    </location>
</feature>
<feature type="transmembrane region" description="Helical" evidence="6">
    <location>
        <begin position="746"/>
        <end position="764"/>
    </location>
</feature>
<dbReference type="GO" id="GO:0005886">
    <property type="term" value="C:plasma membrane"/>
    <property type="evidence" value="ECO:0007669"/>
    <property type="project" value="UniProtKB-SubCell"/>
</dbReference>
<feature type="transmembrane region" description="Helical" evidence="6">
    <location>
        <begin position="1008"/>
        <end position="1027"/>
    </location>
</feature>
<dbReference type="PANTHER" id="PTHR30482:SF1">
    <property type="entry name" value="BRANCHED-CHAIN AMINO ACID TRANSPORT PERMEASE PROTEIN LIVM-RELATED"/>
    <property type="match status" value="1"/>
</dbReference>